<name>A0AAW7IEB9_9BACI</name>
<sequence length="52" mass="6063">MELKLYVILLIKERIRYLMANSYILTTGGDHVAIDALMIIFGRKAVQWRDLP</sequence>
<dbReference type="AlphaFoldDB" id="A0AAW7IEB9"/>
<proteinExistence type="predicted"/>
<reference evidence="1" key="1">
    <citation type="submission" date="2023-06" db="EMBL/GenBank/DDBJ databases">
        <title>Comparative genomics of Bacillaceae isolates and their secondary metabolite potential.</title>
        <authorList>
            <person name="Song L."/>
            <person name="Nielsen L.J."/>
            <person name="Mohite O."/>
            <person name="Xu X."/>
            <person name="Weber T."/>
            <person name="Kovacs A.T."/>
        </authorList>
    </citation>
    <scope>NUCLEOTIDE SEQUENCE</scope>
    <source>
        <strain evidence="1">D8_B_37</strain>
    </source>
</reference>
<protein>
    <recommendedName>
        <fullName evidence="3">Transposase</fullName>
    </recommendedName>
</protein>
<organism evidence="1 2">
    <name type="scientific">Peribacillus simplex</name>
    <dbReference type="NCBI Taxonomy" id="1478"/>
    <lineage>
        <taxon>Bacteria</taxon>
        <taxon>Bacillati</taxon>
        <taxon>Bacillota</taxon>
        <taxon>Bacilli</taxon>
        <taxon>Bacillales</taxon>
        <taxon>Bacillaceae</taxon>
        <taxon>Peribacillus</taxon>
    </lineage>
</organism>
<comment type="caution">
    <text evidence="1">The sequence shown here is derived from an EMBL/GenBank/DDBJ whole genome shotgun (WGS) entry which is preliminary data.</text>
</comment>
<evidence type="ECO:0008006" key="3">
    <source>
        <dbReference type="Google" id="ProtNLM"/>
    </source>
</evidence>
<accession>A0AAW7IEB9</accession>
<dbReference type="RefSeq" id="WP_289320399.1">
    <property type="nucleotide sequence ID" value="NZ_JAUCEY010000008.1"/>
</dbReference>
<dbReference type="EMBL" id="JAUCEY010000008">
    <property type="protein sequence ID" value="MDM5453694.1"/>
    <property type="molecule type" value="Genomic_DNA"/>
</dbReference>
<dbReference type="Proteomes" id="UP001234602">
    <property type="component" value="Unassembled WGS sequence"/>
</dbReference>
<evidence type="ECO:0000313" key="1">
    <source>
        <dbReference type="EMBL" id="MDM5453694.1"/>
    </source>
</evidence>
<gene>
    <name evidence="1" type="ORF">QUF89_16185</name>
</gene>
<evidence type="ECO:0000313" key="2">
    <source>
        <dbReference type="Proteomes" id="UP001234602"/>
    </source>
</evidence>